<dbReference type="EMBL" id="JAIWYP010000002">
    <property type="protein sequence ID" value="KAH3869892.1"/>
    <property type="molecule type" value="Genomic_DNA"/>
</dbReference>
<gene>
    <name evidence="1" type="ORF">DPMN_033066</name>
</gene>
<evidence type="ECO:0000313" key="1">
    <source>
        <dbReference type="EMBL" id="KAH3869892.1"/>
    </source>
</evidence>
<proteinExistence type="predicted"/>
<comment type="caution">
    <text evidence="1">The sequence shown here is derived from an EMBL/GenBank/DDBJ whole genome shotgun (WGS) entry which is preliminary data.</text>
</comment>
<reference evidence="1" key="1">
    <citation type="journal article" date="2019" name="bioRxiv">
        <title>The Genome of the Zebra Mussel, Dreissena polymorpha: A Resource for Invasive Species Research.</title>
        <authorList>
            <person name="McCartney M.A."/>
            <person name="Auch B."/>
            <person name="Kono T."/>
            <person name="Mallez S."/>
            <person name="Zhang Y."/>
            <person name="Obille A."/>
            <person name="Becker A."/>
            <person name="Abrahante J.E."/>
            <person name="Garbe J."/>
            <person name="Badalamenti J.P."/>
            <person name="Herman A."/>
            <person name="Mangelson H."/>
            <person name="Liachko I."/>
            <person name="Sullivan S."/>
            <person name="Sone E.D."/>
            <person name="Koren S."/>
            <person name="Silverstein K.A.T."/>
            <person name="Beckman K.B."/>
            <person name="Gohl D.M."/>
        </authorList>
    </citation>
    <scope>NUCLEOTIDE SEQUENCE</scope>
    <source>
        <strain evidence="1">Duluth1</strain>
        <tissue evidence="1">Whole animal</tissue>
    </source>
</reference>
<sequence>MWRSESSDLKKLRVVDPVGTSVIELTLCIKPYDSTERHCFYRRHPLLLRRAV</sequence>
<protein>
    <submittedName>
        <fullName evidence="1">Uncharacterized protein</fullName>
    </submittedName>
</protein>
<evidence type="ECO:0000313" key="2">
    <source>
        <dbReference type="Proteomes" id="UP000828390"/>
    </source>
</evidence>
<accession>A0A9D4M6B5</accession>
<keyword evidence="2" id="KW-1185">Reference proteome</keyword>
<name>A0A9D4M6B5_DREPO</name>
<dbReference type="Proteomes" id="UP000828390">
    <property type="component" value="Unassembled WGS sequence"/>
</dbReference>
<dbReference type="AlphaFoldDB" id="A0A9D4M6B5"/>
<reference evidence="1" key="2">
    <citation type="submission" date="2020-11" db="EMBL/GenBank/DDBJ databases">
        <authorList>
            <person name="McCartney M.A."/>
            <person name="Auch B."/>
            <person name="Kono T."/>
            <person name="Mallez S."/>
            <person name="Becker A."/>
            <person name="Gohl D.M."/>
            <person name="Silverstein K.A.T."/>
            <person name="Koren S."/>
            <person name="Bechman K.B."/>
            <person name="Herman A."/>
            <person name="Abrahante J.E."/>
            <person name="Garbe J."/>
        </authorList>
    </citation>
    <scope>NUCLEOTIDE SEQUENCE</scope>
    <source>
        <strain evidence="1">Duluth1</strain>
        <tissue evidence="1">Whole animal</tissue>
    </source>
</reference>
<organism evidence="1 2">
    <name type="scientific">Dreissena polymorpha</name>
    <name type="common">Zebra mussel</name>
    <name type="synonym">Mytilus polymorpha</name>
    <dbReference type="NCBI Taxonomy" id="45954"/>
    <lineage>
        <taxon>Eukaryota</taxon>
        <taxon>Metazoa</taxon>
        <taxon>Spiralia</taxon>
        <taxon>Lophotrochozoa</taxon>
        <taxon>Mollusca</taxon>
        <taxon>Bivalvia</taxon>
        <taxon>Autobranchia</taxon>
        <taxon>Heteroconchia</taxon>
        <taxon>Euheterodonta</taxon>
        <taxon>Imparidentia</taxon>
        <taxon>Neoheterodontei</taxon>
        <taxon>Myida</taxon>
        <taxon>Dreissenoidea</taxon>
        <taxon>Dreissenidae</taxon>
        <taxon>Dreissena</taxon>
    </lineage>
</organism>